<keyword evidence="2" id="KW-1185">Reference proteome</keyword>
<evidence type="ECO:0000313" key="2">
    <source>
        <dbReference type="Proteomes" id="UP001212821"/>
    </source>
</evidence>
<evidence type="ECO:0000313" key="1">
    <source>
        <dbReference type="EMBL" id="WBP91093.1"/>
    </source>
</evidence>
<reference evidence="2" key="1">
    <citation type="submission" date="2022-12" db="EMBL/GenBank/DDBJ databases">
        <authorList>
            <person name="Mo P."/>
        </authorList>
    </citation>
    <scope>NUCLEOTIDE SEQUENCE [LARGE SCALE GENOMIC DNA]</scope>
    <source>
        <strain evidence="2">HUAS 3-15</strain>
    </source>
</reference>
<protein>
    <submittedName>
        <fullName evidence="1">Uncharacterized protein</fullName>
    </submittedName>
</protein>
<proteinExistence type="predicted"/>
<accession>A0ABY7QEF0</accession>
<name>A0ABY7QEF0_9ACTN</name>
<dbReference type="RefSeq" id="WP_270150257.1">
    <property type="nucleotide sequence ID" value="NZ_CP115450.1"/>
</dbReference>
<gene>
    <name evidence="1" type="ORF">O1G21_37955</name>
</gene>
<organism evidence="1 2">
    <name type="scientific">Kitasatospora cathayae</name>
    <dbReference type="NCBI Taxonomy" id="3004092"/>
    <lineage>
        <taxon>Bacteria</taxon>
        <taxon>Bacillati</taxon>
        <taxon>Actinomycetota</taxon>
        <taxon>Actinomycetes</taxon>
        <taxon>Kitasatosporales</taxon>
        <taxon>Streptomycetaceae</taxon>
        <taxon>Kitasatospora</taxon>
    </lineage>
</organism>
<sequence>MVRDFSSLENGQPREGVFVEMLLGKAVLRPLGETTPHQRVDPAFLRSLDPREIAPGTWGNPRRRPL</sequence>
<dbReference type="EMBL" id="CP115450">
    <property type="protein sequence ID" value="WBP91093.1"/>
    <property type="molecule type" value="Genomic_DNA"/>
</dbReference>
<dbReference type="Proteomes" id="UP001212821">
    <property type="component" value="Chromosome"/>
</dbReference>